<accession>A0A183L349</accession>
<protein>
    <submittedName>
        <fullName evidence="1 3">Uncharacterized protein</fullName>
    </submittedName>
</protein>
<reference evidence="1 2" key="2">
    <citation type="submission" date="2018-11" db="EMBL/GenBank/DDBJ databases">
        <authorList>
            <consortium name="Pathogen Informatics"/>
        </authorList>
    </citation>
    <scope>NUCLEOTIDE SEQUENCE [LARGE SCALE GENOMIC DNA]</scope>
    <source>
        <strain evidence="1">Dakar</strain>
        <strain evidence="2">Dakar, Senegal</strain>
    </source>
</reference>
<reference evidence="3" key="1">
    <citation type="submission" date="2016-06" db="UniProtKB">
        <authorList>
            <consortium name="WormBaseParasite"/>
        </authorList>
    </citation>
    <scope>IDENTIFICATION</scope>
</reference>
<dbReference type="Proteomes" id="UP000279833">
    <property type="component" value="Unassembled WGS sequence"/>
</dbReference>
<organism evidence="3">
    <name type="scientific">Schistosoma curassoni</name>
    <dbReference type="NCBI Taxonomy" id="6186"/>
    <lineage>
        <taxon>Eukaryota</taxon>
        <taxon>Metazoa</taxon>
        <taxon>Spiralia</taxon>
        <taxon>Lophotrochozoa</taxon>
        <taxon>Platyhelminthes</taxon>
        <taxon>Trematoda</taxon>
        <taxon>Digenea</taxon>
        <taxon>Strigeidida</taxon>
        <taxon>Schistosomatoidea</taxon>
        <taxon>Schistosomatidae</taxon>
        <taxon>Schistosoma</taxon>
    </lineage>
</organism>
<keyword evidence="2" id="KW-1185">Reference proteome</keyword>
<evidence type="ECO:0000313" key="1">
    <source>
        <dbReference type="EMBL" id="VDP76428.1"/>
    </source>
</evidence>
<dbReference type="AlphaFoldDB" id="A0A183L349"/>
<evidence type="ECO:0000313" key="2">
    <source>
        <dbReference type="Proteomes" id="UP000279833"/>
    </source>
</evidence>
<name>A0A183L349_9TREM</name>
<gene>
    <name evidence="1" type="ORF">SCUD_LOCUS21755</name>
</gene>
<dbReference type="WBParaSite" id="SCUD_0002175801-mRNA-1">
    <property type="protein sequence ID" value="SCUD_0002175801-mRNA-1"/>
    <property type="gene ID" value="SCUD_0002175801"/>
</dbReference>
<evidence type="ECO:0000313" key="3">
    <source>
        <dbReference type="WBParaSite" id="SCUD_0002175801-mRNA-1"/>
    </source>
</evidence>
<sequence>MIQTTDSNKNEMEIDYGDSNNLWKVLLAQVYQIRKDLYAPVQLVRQITIPGNSIRNAIEHTNVWTYHLNDQSNPRILDTHTSIGGGGYSDFGVNFDKKSQPYHFFKNHFRRSISAQNYLSGSDLHRSKRQMSHPFSKRFTARSIFNYNDKNYNNLGEEVDWHYQKTLTVSDKRLSNW</sequence>
<proteinExistence type="predicted"/>
<dbReference type="EMBL" id="UZAK01047331">
    <property type="protein sequence ID" value="VDP76428.1"/>
    <property type="molecule type" value="Genomic_DNA"/>
</dbReference>